<accession>A0A0K2UU58</accession>
<sequence>MRKSNKDTSNLIIHIKRPDSTPSLQKRFKDCNIEEIP</sequence>
<feature type="compositionally biased region" description="Basic and acidic residues" evidence="1">
    <location>
        <begin position="27"/>
        <end position="37"/>
    </location>
</feature>
<protein>
    <submittedName>
        <fullName evidence="2">Uncharacterized protein</fullName>
    </submittedName>
</protein>
<dbReference type="AlphaFoldDB" id="A0A0K2UU58"/>
<dbReference type="EMBL" id="HACA01024056">
    <property type="protein sequence ID" value="CDW41417.1"/>
    <property type="molecule type" value="Transcribed_RNA"/>
</dbReference>
<reference evidence="2" key="1">
    <citation type="submission" date="2014-05" db="EMBL/GenBank/DDBJ databases">
        <authorList>
            <person name="Chronopoulou M."/>
        </authorList>
    </citation>
    <scope>NUCLEOTIDE SEQUENCE</scope>
    <source>
        <tissue evidence="2">Whole organism</tissue>
    </source>
</reference>
<proteinExistence type="predicted"/>
<organism evidence="2">
    <name type="scientific">Lepeophtheirus salmonis</name>
    <name type="common">Salmon louse</name>
    <name type="synonym">Caligus salmonis</name>
    <dbReference type="NCBI Taxonomy" id="72036"/>
    <lineage>
        <taxon>Eukaryota</taxon>
        <taxon>Metazoa</taxon>
        <taxon>Ecdysozoa</taxon>
        <taxon>Arthropoda</taxon>
        <taxon>Crustacea</taxon>
        <taxon>Multicrustacea</taxon>
        <taxon>Hexanauplia</taxon>
        <taxon>Copepoda</taxon>
        <taxon>Siphonostomatoida</taxon>
        <taxon>Caligidae</taxon>
        <taxon>Lepeophtheirus</taxon>
    </lineage>
</organism>
<name>A0A0K2UU58_LEPSM</name>
<evidence type="ECO:0000256" key="1">
    <source>
        <dbReference type="SAM" id="MobiDB-lite"/>
    </source>
</evidence>
<feature type="region of interest" description="Disordered" evidence="1">
    <location>
        <begin position="1"/>
        <end position="37"/>
    </location>
</feature>
<evidence type="ECO:0000313" key="2">
    <source>
        <dbReference type="EMBL" id="CDW41417.1"/>
    </source>
</evidence>